<gene>
    <name evidence="6" type="ORF">SAMN05421850_103182</name>
</gene>
<keyword evidence="2" id="KW-0436">Ligase</keyword>
<dbReference type="FunFam" id="3.90.226.10:FF:000017">
    <property type="entry name" value="Propionyl-CoA carboxylase subunit beta 5"/>
    <property type="match status" value="1"/>
</dbReference>
<protein>
    <recommendedName>
        <fullName evidence="3">Propionyl-CoA carboxylase beta chain</fullName>
    </recommendedName>
</protein>
<reference evidence="6 7" key="1">
    <citation type="submission" date="2016-10" db="EMBL/GenBank/DDBJ databases">
        <authorList>
            <person name="de Groot N.N."/>
        </authorList>
    </citation>
    <scope>NUCLEOTIDE SEQUENCE [LARGE SCALE GENOMIC DNA]</scope>
    <source>
        <strain evidence="6 7">DSM 28010</strain>
    </source>
</reference>
<dbReference type="SUPFAM" id="SSF52096">
    <property type="entry name" value="ClpP/crotonase"/>
    <property type="match status" value="2"/>
</dbReference>
<evidence type="ECO:0000256" key="2">
    <source>
        <dbReference type="ARBA" id="ARBA00022598"/>
    </source>
</evidence>
<dbReference type="OrthoDB" id="9803706at2"/>
<keyword evidence="6" id="KW-0808">Transferase</keyword>
<name>A0A1G8L5I8_9RHOB</name>
<dbReference type="RefSeq" id="WP_090028136.1">
    <property type="nucleotide sequence ID" value="NZ_FNEB01000003.1"/>
</dbReference>
<sequence>MKDILQELEDRRNAARLGGGEKRIEGQHGKGKLTARERIELLVDEGSFEEYDMFVAHRCTDFGMEKNRPYGDGVVTGWGTINGRMVYVFSQDFTVLGGSVSATHAMKICKIMDMAMQNGAPVIGINDSGGARIQEGVDSLAGYGEVFQRNIMASGVVPQISLIMGPCAGGAVYSPAMTDFIFMVKDSSYMFVTGPDVVKTVTNEVVTAEELGGASTHTKKSSVADGAFENDVEALAEVRRLVDFLPANNREKPPVRPFFDDVDRVEESLDTLVPENPNTPYDMKELILKVADEGDFYEIQEDFAKNIITGFIRLEGQTVGVVANQPMVLAGVLDIDSARKAARFVRFCDAFEIPILTLVDVPGFLPGTKQEYDGVIKHGAKLLFAYGEATVPKVTVITRKAYGGAYVVMASKHLRADVNYAWPTSEVAVMGAKGATEILYRSELGDADKIAQRTKEYEDAFANPFVAAERGFIDEVIQPRSTRKRVARAFAMLRNKKQSMPWKKHDNIPL</sequence>
<dbReference type="GO" id="GO:0016740">
    <property type="term" value="F:transferase activity"/>
    <property type="evidence" value="ECO:0007669"/>
    <property type="project" value="UniProtKB-KW"/>
</dbReference>
<dbReference type="InterPro" id="IPR051047">
    <property type="entry name" value="AccD/PCCB"/>
</dbReference>
<keyword evidence="7" id="KW-1185">Reference proteome</keyword>
<dbReference type="Proteomes" id="UP000199340">
    <property type="component" value="Unassembled WGS sequence"/>
</dbReference>
<dbReference type="Pfam" id="PF01039">
    <property type="entry name" value="Carboxyl_trans"/>
    <property type="match status" value="1"/>
</dbReference>
<dbReference type="Gene3D" id="3.90.226.10">
    <property type="entry name" value="2-enoyl-CoA Hydratase, Chain A, domain 1"/>
    <property type="match status" value="2"/>
</dbReference>
<dbReference type="GO" id="GO:0003989">
    <property type="term" value="F:acetyl-CoA carboxylase activity"/>
    <property type="evidence" value="ECO:0007669"/>
    <property type="project" value="UniProtKB-ARBA"/>
</dbReference>
<evidence type="ECO:0000313" key="6">
    <source>
        <dbReference type="EMBL" id="SDI50855.1"/>
    </source>
</evidence>
<dbReference type="GO" id="GO:0015977">
    <property type="term" value="P:carbon fixation"/>
    <property type="evidence" value="ECO:0007669"/>
    <property type="project" value="UniProtKB-ARBA"/>
</dbReference>
<evidence type="ECO:0000259" key="5">
    <source>
        <dbReference type="PROSITE" id="PS50989"/>
    </source>
</evidence>
<dbReference type="GO" id="GO:0009317">
    <property type="term" value="C:acetyl-CoA carboxylase complex"/>
    <property type="evidence" value="ECO:0007669"/>
    <property type="project" value="UniProtKB-ARBA"/>
</dbReference>
<dbReference type="PROSITE" id="PS50980">
    <property type="entry name" value="COA_CT_NTER"/>
    <property type="match status" value="1"/>
</dbReference>
<dbReference type="GO" id="GO:0004658">
    <property type="term" value="F:propionyl-CoA carboxylase activity"/>
    <property type="evidence" value="ECO:0007669"/>
    <property type="project" value="UniProtKB-ARBA"/>
</dbReference>
<dbReference type="InterPro" id="IPR011762">
    <property type="entry name" value="COA_CT_N"/>
</dbReference>
<accession>A0A1G8L5I8</accession>
<dbReference type="InterPro" id="IPR034733">
    <property type="entry name" value="AcCoA_carboxyl_beta"/>
</dbReference>
<dbReference type="PANTHER" id="PTHR43842:SF2">
    <property type="entry name" value="PROPIONYL-COA CARBOXYLASE BETA CHAIN, MITOCHONDRIAL"/>
    <property type="match status" value="1"/>
</dbReference>
<evidence type="ECO:0000313" key="7">
    <source>
        <dbReference type="Proteomes" id="UP000199340"/>
    </source>
</evidence>
<feature type="domain" description="CoA carboxyltransferase N-terminal" evidence="4">
    <location>
        <begin position="1"/>
        <end position="257"/>
    </location>
</feature>
<organism evidence="6 7">
    <name type="scientific">Lutimaribacter saemankumensis</name>
    <dbReference type="NCBI Taxonomy" id="490829"/>
    <lineage>
        <taxon>Bacteria</taxon>
        <taxon>Pseudomonadati</taxon>
        <taxon>Pseudomonadota</taxon>
        <taxon>Alphaproteobacteria</taxon>
        <taxon>Rhodobacterales</taxon>
        <taxon>Roseobacteraceae</taxon>
        <taxon>Lutimaribacter</taxon>
    </lineage>
</organism>
<evidence type="ECO:0000259" key="4">
    <source>
        <dbReference type="PROSITE" id="PS50980"/>
    </source>
</evidence>
<dbReference type="AlphaFoldDB" id="A0A1G8L5I8"/>
<evidence type="ECO:0000256" key="3">
    <source>
        <dbReference type="ARBA" id="ARBA00074538"/>
    </source>
</evidence>
<evidence type="ECO:0000256" key="1">
    <source>
        <dbReference type="ARBA" id="ARBA00006102"/>
    </source>
</evidence>
<dbReference type="EMBL" id="FNEB01000003">
    <property type="protein sequence ID" value="SDI50855.1"/>
    <property type="molecule type" value="Genomic_DNA"/>
</dbReference>
<dbReference type="PANTHER" id="PTHR43842">
    <property type="entry name" value="PROPIONYL-COA CARBOXYLASE BETA CHAIN"/>
    <property type="match status" value="1"/>
</dbReference>
<dbReference type="InterPro" id="IPR011763">
    <property type="entry name" value="COA_CT_C"/>
</dbReference>
<dbReference type="InterPro" id="IPR029045">
    <property type="entry name" value="ClpP/crotonase-like_dom_sf"/>
</dbReference>
<dbReference type="STRING" id="490829.SAMN05421850_103182"/>
<feature type="domain" description="CoA carboxyltransferase C-terminal" evidence="5">
    <location>
        <begin position="261"/>
        <end position="504"/>
    </location>
</feature>
<comment type="similarity">
    <text evidence="1">Belongs to the AccD/PCCB family.</text>
</comment>
<dbReference type="FunFam" id="3.90.226.10:FF:000016">
    <property type="entry name" value="Propionyl-CoA carboxylase, beta subunit"/>
    <property type="match status" value="1"/>
</dbReference>
<proteinExistence type="inferred from homology"/>
<dbReference type="PROSITE" id="PS50989">
    <property type="entry name" value="COA_CT_CTER"/>
    <property type="match status" value="1"/>
</dbReference>